<dbReference type="GO" id="GO:0005524">
    <property type="term" value="F:ATP binding"/>
    <property type="evidence" value="ECO:0007669"/>
    <property type="project" value="UniProtKB-UniRule"/>
</dbReference>
<evidence type="ECO:0000256" key="2">
    <source>
        <dbReference type="ARBA" id="ARBA00008077"/>
    </source>
</evidence>
<evidence type="ECO:0008006" key="15">
    <source>
        <dbReference type="Google" id="ProtNLM"/>
    </source>
</evidence>
<evidence type="ECO:0000256" key="5">
    <source>
        <dbReference type="ARBA" id="ARBA00023136"/>
    </source>
</evidence>
<dbReference type="Gene3D" id="1.20.1070.10">
    <property type="entry name" value="Rhodopsin 7-helix transmembrane proteins"/>
    <property type="match status" value="1"/>
</dbReference>
<feature type="region of interest" description="Disordered" evidence="9">
    <location>
        <begin position="86"/>
        <end position="114"/>
    </location>
</feature>
<dbReference type="PROSITE" id="PS51455">
    <property type="entry name" value="PIPK"/>
    <property type="match status" value="1"/>
</dbReference>
<dbReference type="GO" id="GO:0004888">
    <property type="term" value="F:transmembrane signaling receptor activity"/>
    <property type="evidence" value="ECO:0007669"/>
    <property type="project" value="InterPro"/>
</dbReference>
<feature type="compositionally biased region" description="Polar residues" evidence="9">
    <location>
        <begin position="88"/>
        <end position="109"/>
    </location>
</feature>
<comment type="caution">
    <text evidence="13">The sequence shown here is derived from an EMBL/GenBank/DDBJ whole genome shotgun (WGS) entry which is preliminary data.</text>
</comment>
<proteinExistence type="inferred from homology"/>
<keyword evidence="5 10" id="KW-0472">Membrane</keyword>
<dbReference type="CDD" id="cd00139">
    <property type="entry name" value="PIPKc"/>
    <property type="match status" value="1"/>
</dbReference>
<dbReference type="InterPro" id="IPR023610">
    <property type="entry name" value="PInositol-4/5-P-5/4-kinase"/>
</dbReference>
<dbReference type="OrthoDB" id="70770at2759"/>
<dbReference type="SUPFAM" id="SSF56104">
    <property type="entry name" value="SAICAR synthase-like"/>
    <property type="match status" value="1"/>
</dbReference>
<feature type="coiled-coil region" evidence="8">
    <location>
        <begin position="1138"/>
        <end position="1165"/>
    </location>
</feature>
<feature type="compositionally biased region" description="Acidic residues" evidence="9">
    <location>
        <begin position="513"/>
        <end position="522"/>
    </location>
</feature>
<dbReference type="GO" id="GO:0016308">
    <property type="term" value="F:1-phosphatidylinositol-4-phosphate 5-kinase activity"/>
    <property type="evidence" value="ECO:0007669"/>
    <property type="project" value="TreeGrafter"/>
</dbReference>
<keyword evidence="14" id="KW-1185">Reference proteome</keyword>
<dbReference type="Pfam" id="PF01504">
    <property type="entry name" value="PIP5K"/>
    <property type="match status" value="1"/>
</dbReference>
<feature type="transmembrane region" description="Helical" evidence="10">
    <location>
        <begin position="257"/>
        <end position="285"/>
    </location>
</feature>
<evidence type="ECO:0000256" key="10">
    <source>
        <dbReference type="SAM" id="Phobius"/>
    </source>
</evidence>
<name>A0A8K1FHU5_PYTOL</name>
<keyword evidence="7" id="KW-0547">Nucleotide-binding</keyword>
<feature type="domain" description="G-protein coupled receptors family 2 profile 2" evidence="11">
    <location>
        <begin position="180"/>
        <end position="488"/>
    </location>
</feature>
<feature type="domain" description="PIPK" evidence="12">
    <location>
        <begin position="719"/>
        <end position="1106"/>
    </location>
</feature>
<keyword evidence="8" id="KW-0175">Coiled coil</keyword>
<keyword evidence="7" id="KW-0067">ATP-binding</keyword>
<dbReference type="InterPro" id="IPR002498">
    <property type="entry name" value="PInositol-4-P-4/5-kinase_core"/>
</dbReference>
<feature type="transmembrane region" description="Helical" evidence="10">
    <location>
        <begin position="154"/>
        <end position="173"/>
    </location>
</feature>
<dbReference type="PANTHER" id="PTHR23086">
    <property type="entry name" value="PHOSPHATIDYLINOSITOL-4-PHOSPHATE 5-KINASE"/>
    <property type="match status" value="1"/>
</dbReference>
<feature type="compositionally biased region" description="Polar residues" evidence="9">
    <location>
        <begin position="15"/>
        <end position="24"/>
    </location>
</feature>
<dbReference type="SMART" id="SM00330">
    <property type="entry name" value="PIPKc"/>
    <property type="match status" value="1"/>
</dbReference>
<keyword evidence="3 10" id="KW-0812">Transmembrane</keyword>
<feature type="transmembrane region" description="Helical" evidence="10">
    <location>
        <begin position="362"/>
        <end position="388"/>
    </location>
</feature>
<dbReference type="GO" id="GO:0007166">
    <property type="term" value="P:cell surface receptor signaling pathway"/>
    <property type="evidence" value="ECO:0007669"/>
    <property type="project" value="InterPro"/>
</dbReference>
<evidence type="ECO:0000256" key="1">
    <source>
        <dbReference type="ARBA" id="ARBA00004141"/>
    </source>
</evidence>
<reference evidence="13" key="1">
    <citation type="submission" date="2019-03" db="EMBL/GenBank/DDBJ databases">
        <title>Long read genome sequence of the mycoparasitic Pythium oligandrum ATCC 38472 isolated from sugarbeet rhizosphere.</title>
        <authorList>
            <person name="Gaulin E."/>
        </authorList>
    </citation>
    <scope>NUCLEOTIDE SEQUENCE</scope>
    <source>
        <strain evidence="13">ATCC 38472_TT</strain>
    </source>
</reference>
<dbReference type="Gene3D" id="3.30.810.10">
    <property type="entry name" value="2-Layer Sandwich"/>
    <property type="match status" value="1"/>
</dbReference>
<protein>
    <recommendedName>
        <fullName evidence="15">PIPK domain-containing protein</fullName>
    </recommendedName>
</protein>
<evidence type="ECO:0000256" key="3">
    <source>
        <dbReference type="ARBA" id="ARBA00022692"/>
    </source>
</evidence>
<feature type="region of interest" description="Disordered" evidence="9">
    <location>
        <begin position="15"/>
        <end position="46"/>
    </location>
</feature>
<keyword evidence="7" id="KW-0808">Transferase</keyword>
<dbReference type="Gene3D" id="3.30.800.10">
    <property type="entry name" value="Phosphatidylinositol Phosphate Kinase II Beta"/>
    <property type="match status" value="1"/>
</dbReference>
<dbReference type="InterPro" id="IPR027483">
    <property type="entry name" value="PInositol-4-P-4/5-kinase_C_sf"/>
</dbReference>
<dbReference type="GO" id="GO:0046854">
    <property type="term" value="P:phosphatidylinositol phosphate biosynthetic process"/>
    <property type="evidence" value="ECO:0007669"/>
    <property type="project" value="TreeGrafter"/>
</dbReference>
<evidence type="ECO:0000256" key="6">
    <source>
        <dbReference type="ARBA" id="ARBA00023170"/>
    </source>
</evidence>
<comment type="similarity">
    <text evidence="2">Belongs to the G-protein coupled receptor Fz/Smo family.</text>
</comment>
<evidence type="ECO:0000313" key="14">
    <source>
        <dbReference type="Proteomes" id="UP000794436"/>
    </source>
</evidence>
<dbReference type="Pfam" id="PF01534">
    <property type="entry name" value="Frizzled"/>
    <property type="match status" value="1"/>
</dbReference>
<dbReference type="InterPro" id="IPR017981">
    <property type="entry name" value="GPCR_2-like_7TM"/>
</dbReference>
<evidence type="ECO:0000256" key="4">
    <source>
        <dbReference type="ARBA" id="ARBA00022989"/>
    </source>
</evidence>
<dbReference type="InterPro" id="IPR027484">
    <property type="entry name" value="PInositol-4-P-5-kinase_N"/>
</dbReference>
<dbReference type="EMBL" id="SPLM01000108">
    <property type="protein sequence ID" value="TMW60122.1"/>
    <property type="molecule type" value="Genomic_DNA"/>
</dbReference>
<dbReference type="GO" id="GO:0005886">
    <property type="term" value="C:plasma membrane"/>
    <property type="evidence" value="ECO:0007669"/>
    <property type="project" value="TreeGrafter"/>
</dbReference>
<keyword evidence="6" id="KW-0675">Receptor</keyword>
<comment type="subcellular location">
    <subcellularLocation>
        <location evidence="1">Membrane</location>
        <topology evidence="1">Multi-pass membrane protein</topology>
    </subcellularLocation>
</comment>
<evidence type="ECO:0000256" key="7">
    <source>
        <dbReference type="PROSITE-ProRule" id="PRU00781"/>
    </source>
</evidence>
<accession>A0A8K1FHU5</accession>
<evidence type="ECO:0000256" key="8">
    <source>
        <dbReference type="SAM" id="Coils"/>
    </source>
</evidence>
<sequence length="1190" mass="133378">MDLHIFRRNPEVLCSTGSTRSSSPRLRVPADEAPEPETVISPRPFHGLVTPSPSAFSIFSRIHSPYQPDDQIVEVDEASGYGTHGRRYSSNMGSPITSPTSVPRHSTTKQFRDPRRRSSLQITTSLRATEKRREPLWFALGFGWRPHRSLLRRIYFWFGAIGLFLFCFALIFVLPQELQRLAPNVIGSLLSFISSLTILVSYLFQPQNRRYPNELLVYVAICEFGLALLALVHVMVFCADSTTCEPMGFQSCSIMTALEMFLLIASVGWFGCAILHLFVSVSNPFANYKSQLKRYHLLVWGGSTILTLIIPLVMFSSSIQTRYEMSGAEICRAVGLSFPMLPSFTTDDERNRRISQWQVLNLGYWGSLFTLVVTMVIAAQFILAVGWWRSNSGTVIALRARRRMMKRMTTYVHTLNATWLVILVVFFTYRSNESTLDHLAAVSSASSASWNAAHAETSDVQIDLLDAIFHFVLAAKGYFTCVVWVAVNRHCCAFGPTLRGDVQRGSESGNCSSDEEEDEEEGNQPASRLTLISASAASQVRGPPRSLGITPRLPLTSPRFPGTPTPLHSLVSSSASQNNETLQREIIYYTVCGITKSILRSAQNPDTDVFFQQLMVGADRESAAQNESFISRAQSMGEYMSSPRAYCFASSHSSSFSTSVGPSVSFSAAQGARDDASERLDDSISSLASSSHSYANSTVSIPTPSTSVSNQHRSTFQRYSMYPVSHVPFELFEEEIELQSHGSPEEPLSLSPIFANLRRTATALYNHPKGRGIENPRPKMFIDYAPTEFRAIRKAFGISDENYLASFRSTAKERVSAGSSGAFMFFSGDNALIVKSMKERECRKLAKMIPAYADYITCNPKSRIIRFFGCHRIRLYGRNFYFVVTSNVLHSNGHTATITEKYDVKGSWIDRQAKLPQPGDLVTCSQCNATYEYGREDASTSFPFHVHRPDTILKDMDMKRPLHMNKGMARELYDQLVMDSEFLNAMGIMDYSLLIGVHKCSLQEAPWQREFRTSMSFLANSGEFHDSSSGQSTPKCGCHLEPIPEDDEHPEEMYFVGIIDILQEWNWEKQLEQVGKMLIGKSSSGISAVAPDTYCERFKSRMAQILQITEQDSTYNRLRKQVSAPPILSRYPENMEFHVVVEESVEDSEEERDVLEEAESSEEDELDAVLEFDAEVQAVSFDLDAGPPLV</sequence>
<evidence type="ECO:0000256" key="9">
    <source>
        <dbReference type="SAM" id="MobiDB-lite"/>
    </source>
</evidence>
<keyword evidence="4 10" id="KW-1133">Transmembrane helix</keyword>
<dbReference type="PROSITE" id="PS50261">
    <property type="entry name" value="G_PROTEIN_RECEP_F2_4"/>
    <property type="match status" value="1"/>
</dbReference>
<feature type="transmembrane region" description="Helical" evidence="10">
    <location>
        <begin position="297"/>
        <end position="315"/>
    </location>
</feature>
<evidence type="ECO:0000259" key="11">
    <source>
        <dbReference type="PROSITE" id="PS50261"/>
    </source>
</evidence>
<feature type="transmembrane region" description="Helical" evidence="10">
    <location>
        <begin position="216"/>
        <end position="237"/>
    </location>
</feature>
<evidence type="ECO:0000259" key="12">
    <source>
        <dbReference type="PROSITE" id="PS51455"/>
    </source>
</evidence>
<feature type="transmembrane region" description="Helical" evidence="10">
    <location>
        <begin position="409"/>
        <end position="429"/>
    </location>
</feature>
<gene>
    <name evidence="13" type="ORF">Poli38472_000164</name>
</gene>
<evidence type="ECO:0000313" key="13">
    <source>
        <dbReference type="EMBL" id="TMW60122.1"/>
    </source>
</evidence>
<dbReference type="InterPro" id="IPR000539">
    <property type="entry name" value="Frizzled/Smoothened_7TM"/>
</dbReference>
<dbReference type="Proteomes" id="UP000794436">
    <property type="component" value="Unassembled WGS sequence"/>
</dbReference>
<keyword evidence="7" id="KW-0418">Kinase</keyword>
<organism evidence="13 14">
    <name type="scientific">Pythium oligandrum</name>
    <name type="common">Mycoparasitic fungus</name>
    <dbReference type="NCBI Taxonomy" id="41045"/>
    <lineage>
        <taxon>Eukaryota</taxon>
        <taxon>Sar</taxon>
        <taxon>Stramenopiles</taxon>
        <taxon>Oomycota</taxon>
        <taxon>Peronosporomycetes</taxon>
        <taxon>Pythiales</taxon>
        <taxon>Pythiaceae</taxon>
        <taxon>Pythium</taxon>
    </lineage>
</organism>
<feature type="transmembrane region" description="Helical" evidence="10">
    <location>
        <begin position="185"/>
        <end position="204"/>
    </location>
</feature>
<feature type="region of interest" description="Disordered" evidence="9">
    <location>
        <begin position="502"/>
        <end position="526"/>
    </location>
</feature>
<dbReference type="PANTHER" id="PTHR23086:SF8">
    <property type="entry name" value="PHOSPHATIDYLINOSITOL 5-PHOSPHATE 4-KINASE, ISOFORM A"/>
    <property type="match status" value="1"/>
</dbReference>
<dbReference type="AlphaFoldDB" id="A0A8K1FHU5"/>